<reference evidence="2 3" key="1">
    <citation type="submission" date="2016-10" db="EMBL/GenBank/DDBJ databases">
        <authorList>
            <person name="de Groot N.N."/>
        </authorList>
    </citation>
    <scope>NUCLEOTIDE SEQUENCE [LARGE SCALE GENOMIC DNA]</scope>
    <source>
        <strain evidence="2 3">DSM 18978</strain>
    </source>
</reference>
<sequence>MKTSKELLFHTIHGLFLGFILGLTFSILANELYPDIEAFFNPAYIFPVLSVLGAVLGFIRGYHDGARFLSFVFSTASVIIIPIVLASLLLYLIGLDRLILLPPIIFKTGIGLPMLETQIATYFFSFILTITFVIAFISSLTINKKKRWTW</sequence>
<evidence type="ECO:0000313" key="3">
    <source>
        <dbReference type="Proteomes" id="UP000198636"/>
    </source>
</evidence>
<gene>
    <name evidence="2" type="ORF">SAMN03080606_03375</name>
</gene>
<accession>A0A1G5KC36</accession>
<dbReference type="Proteomes" id="UP000198636">
    <property type="component" value="Unassembled WGS sequence"/>
</dbReference>
<feature type="transmembrane region" description="Helical" evidence="1">
    <location>
        <begin position="41"/>
        <end position="59"/>
    </location>
</feature>
<evidence type="ECO:0000313" key="2">
    <source>
        <dbReference type="EMBL" id="SCY98185.1"/>
    </source>
</evidence>
<keyword evidence="1" id="KW-1133">Transmembrane helix</keyword>
<evidence type="ECO:0000256" key="1">
    <source>
        <dbReference type="SAM" id="Phobius"/>
    </source>
</evidence>
<proteinExistence type="predicted"/>
<feature type="transmembrane region" description="Helical" evidence="1">
    <location>
        <begin position="119"/>
        <end position="142"/>
    </location>
</feature>
<dbReference type="AlphaFoldDB" id="A0A1G5KC36"/>
<keyword evidence="3" id="KW-1185">Reference proteome</keyword>
<name>A0A1G5KC36_9FIRM</name>
<keyword evidence="1" id="KW-0472">Membrane</keyword>
<dbReference type="RefSeq" id="WP_091545815.1">
    <property type="nucleotide sequence ID" value="NZ_FMUS01000026.1"/>
</dbReference>
<protein>
    <submittedName>
        <fullName evidence="2">Uncharacterized protein</fullName>
    </submittedName>
</protein>
<dbReference type="EMBL" id="FMUS01000026">
    <property type="protein sequence ID" value="SCY98185.1"/>
    <property type="molecule type" value="Genomic_DNA"/>
</dbReference>
<feature type="transmembrane region" description="Helical" evidence="1">
    <location>
        <begin position="7"/>
        <end position="29"/>
    </location>
</feature>
<dbReference type="OrthoDB" id="1955038at2"/>
<feature type="transmembrane region" description="Helical" evidence="1">
    <location>
        <begin position="71"/>
        <end position="93"/>
    </location>
</feature>
<organism evidence="2 3">
    <name type="scientific">Alkaliphilus peptidifermentans DSM 18978</name>
    <dbReference type="NCBI Taxonomy" id="1120976"/>
    <lineage>
        <taxon>Bacteria</taxon>
        <taxon>Bacillati</taxon>
        <taxon>Bacillota</taxon>
        <taxon>Clostridia</taxon>
        <taxon>Peptostreptococcales</taxon>
        <taxon>Natronincolaceae</taxon>
        <taxon>Alkaliphilus</taxon>
    </lineage>
</organism>
<keyword evidence="1" id="KW-0812">Transmembrane</keyword>